<accession>A0A9X9Q3D0</accession>
<comment type="caution">
    <text evidence="1">The sequence shown here is derived from an EMBL/GenBank/DDBJ whole genome shotgun (WGS) entry which is preliminary data.</text>
</comment>
<proteinExistence type="predicted"/>
<sequence length="30" mass="3493">MTEQGREREKEASKRPVSTWVDSWLNGPAF</sequence>
<protein>
    <submittedName>
        <fullName evidence="1">Uncharacterized protein</fullName>
    </submittedName>
</protein>
<name>A0A9X9Q3D0_GULGU</name>
<evidence type="ECO:0000313" key="1">
    <source>
        <dbReference type="EMBL" id="VCW99429.1"/>
    </source>
</evidence>
<dbReference type="Proteomes" id="UP000269945">
    <property type="component" value="Unassembled WGS sequence"/>
</dbReference>
<keyword evidence="2" id="KW-1185">Reference proteome</keyword>
<reference evidence="1 2" key="1">
    <citation type="submission" date="2018-10" db="EMBL/GenBank/DDBJ databases">
        <authorList>
            <person name="Ekblom R."/>
            <person name="Jareborg N."/>
        </authorList>
    </citation>
    <scope>NUCLEOTIDE SEQUENCE [LARGE SCALE GENOMIC DNA]</scope>
    <source>
        <tissue evidence="1">Muscle</tissue>
    </source>
</reference>
<dbReference type="AlphaFoldDB" id="A0A9X9Q3D0"/>
<gene>
    <name evidence="1" type="ORF">BN2614_LOCUS1</name>
</gene>
<dbReference type="EMBL" id="CYRY02028672">
    <property type="protein sequence ID" value="VCW99429.1"/>
    <property type="molecule type" value="Genomic_DNA"/>
</dbReference>
<evidence type="ECO:0000313" key="2">
    <source>
        <dbReference type="Proteomes" id="UP000269945"/>
    </source>
</evidence>
<organism evidence="1 2">
    <name type="scientific">Gulo gulo</name>
    <name type="common">Wolverine</name>
    <name type="synonym">Gluton</name>
    <dbReference type="NCBI Taxonomy" id="48420"/>
    <lineage>
        <taxon>Eukaryota</taxon>
        <taxon>Metazoa</taxon>
        <taxon>Chordata</taxon>
        <taxon>Craniata</taxon>
        <taxon>Vertebrata</taxon>
        <taxon>Euteleostomi</taxon>
        <taxon>Mammalia</taxon>
        <taxon>Eutheria</taxon>
        <taxon>Laurasiatheria</taxon>
        <taxon>Carnivora</taxon>
        <taxon>Caniformia</taxon>
        <taxon>Musteloidea</taxon>
        <taxon>Mustelidae</taxon>
        <taxon>Guloninae</taxon>
        <taxon>Gulo</taxon>
    </lineage>
</organism>